<dbReference type="Proteomes" id="UP000217838">
    <property type="component" value="Unassembled WGS sequence"/>
</dbReference>
<feature type="non-terminal residue" evidence="1">
    <location>
        <position position="1"/>
    </location>
</feature>
<dbReference type="Gene3D" id="3.30.420.40">
    <property type="match status" value="1"/>
</dbReference>
<comment type="caution">
    <text evidence="1">The sequence shown here is derived from an EMBL/GenBank/DDBJ whole genome shotgun (WGS) entry which is preliminary data.</text>
</comment>
<protein>
    <submittedName>
        <fullName evidence="1">Uncharacterized protein</fullName>
    </submittedName>
</protein>
<dbReference type="AlphaFoldDB" id="A0A2A4YCG8"/>
<dbReference type="EMBL" id="NVUU01000092">
    <property type="protein sequence ID" value="PCI92632.1"/>
    <property type="molecule type" value="Genomic_DNA"/>
</dbReference>
<sequence>FLAVRTVSKKIDKTAYYETMGIDRIIICESIQDGVIIDAGSAVTVDIVNNGVSIRYYCTCL</sequence>
<evidence type="ECO:0000313" key="2">
    <source>
        <dbReference type="Proteomes" id="UP000217838"/>
    </source>
</evidence>
<reference evidence="2" key="1">
    <citation type="submission" date="2017-08" db="EMBL/GenBank/DDBJ databases">
        <title>A dynamic microbial community with high functional redundancy inhabits the cold, oxic subseafloor aquifer.</title>
        <authorList>
            <person name="Tully B.J."/>
            <person name="Wheat C.G."/>
            <person name="Glazer B.T."/>
            <person name="Huber J.A."/>
        </authorList>
    </citation>
    <scope>NUCLEOTIDE SEQUENCE [LARGE SCALE GENOMIC DNA]</scope>
</reference>
<name>A0A2A4YCG8_UNCAE</name>
<proteinExistence type="predicted"/>
<accession>A0A2A4YCG8</accession>
<organism evidence="1 2">
    <name type="scientific">Aerophobetes bacterium</name>
    <dbReference type="NCBI Taxonomy" id="2030807"/>
    <lineage>
        <taxon>Bacteria</taxon>
        <taxon>Candidatus Aerophobota</taxon>
    </lineage>
</organism>
<evidence type="ECO:0000313" key="1">
    <source>
        <dbReference type="EMBL" id="PCI92632.1"/>
    </source>
</evidence>
<gene>
    <name evidence="1" type="ORF">COB11_06900</name>
</gene>